<reference evidence="4" key="1">
    <citation type="journal article" date="2019" name="Int. J. Syst. Evol. Microbiol.">
        <title>The Global Catalogue of Microorganisms (GCM) 10K type strain sequencing project: providing services to taxonomists for standard genome sequencing and annotation.</title>
        <authorList>
            <consortium name="The Broad Institute Genomics Platform"/>
            <consortium name="The Broad Institute Genome Sequencing Center for Infectious Disease"/>
            <person name="Wu L."/>
            <person name="Ma J."/>
        </authorList>
    </citation>
    <scope>NUCLEOTIDE SEQUENCE [LARGE SCALE GENOMIC DNA]</scope>
    <source>
        <strain evidence="4">CCUG 58728</strain>
    </source>
</reference>
<dbReference type="PANTHER" id="PTHR42901:SF1">
    <property type="entry name" value="ALCOHOL DEHYDROGENASE"/>
    <property type="match status" value="1"/>
</dbReference>
<protein>
    <submittedName>
        <fullName evidence="3">SDR family NAD(P)-dependent oxidoreductase</fullName>
        <ecNumber evidence="3">1.-.-.-</ecNumber>
    </submittedName>
</protein>
<dbReference type="InterPro" id="IPR036291">
    <property type="entry name" value="NAD(P)-bd_dom_sf"/>
</dbReference>
<comment type="similarity">
    <text evidence="1">Belongs to the short-chain dehydrogenases/reductases (SDR) family.</text>
</comment>
<evidence type="ECO:0000313" key="4">
    <source>
        <dbReference type="Proteomes" id="UP001595901"/>
    </source>
</evidence>
<dbReference type="PROSITE" id="PS00061">
    <property type="entry name" value="ADH_SHORT"/>
    <property type="match status" value="1"/>
</dbReference>
<gene>
    <name evidence="3" type="ORF">ACFOSE_02450</name>
</gene>
<dbReference type="PRINTS" id="PR00081">
    <property type="entry name" value="GDHRDH"/>
</dbReference>
<dbReference type="SUPFAM" id="SSF51735">
    <property type="entry name" value="NAD(P)-binding Rossmann-fold domains"/>
    <property type="match status" value="1"/>
</dbReference>
<dbReference type="InterPro" id="IPR020904">
    <property type="entry name" value="Sc_DH/Rdtase_CS"/>
</dbReference>
<name>A0ABV8CZF5_9STRE</name>
<accession>A0ABV8CZF5</accession>
<keyword evidence="2 3" id="KW-0560">Oxidoreductase</keyword>
<dbReference type="CDD" id="cd05233">
    <property type="entry name" value="SDR_c"/>
    <property type="match status" value="1"/>
</dbReference>
<dbReference type="EMBL" id="JBHSAC010000021">
    <property type="protein sequence ID" value="MFC3931653.1"/>
    <property type="molecule type" value="Genomic_DNA"/>
</dbReference>
<dbReference type="GO" id="GO:0016491">
    <property type="term" value="F:oxidoreductase activity"/>
    <property type="evidence" value="ECO:0007669"/>
    <property type="project" value="UniProtKB-KW"/>
</dbReference>
<dbReference type="Pfam" id="PF00106">
    <property type="entry name" value="adh_short"/>
    <property type="match status" value="1"/>
</dbReference>
<evidence type="ECO:0000256" key="2">
    <source>
        <dbReference type="ARBA" id="ARBA00023002"/>
    </source>
</evidence>
<sequence>MIKDKHYTCITGASSGIGEAVARAFAKRGHHLILTARRQERLESLRAELVEEHPQLDIVLKVFDLADSQQVYDFYHSLKDYHISTWVNNAGFGNYSSVAQQDLSKISQMISLNIEALTILSSLYAHDYQDTKDSQLINLSSRGGYMLVPNAVTYCATKYYVSAFTEGLALELKRQNANLQAKVLAPAATKTEFGQVATDNQNYNYDQAFSQYHSSEQMANFLLKLYDSDEIVGLVDVTDFSFHLSGPLFKY</sequence>
<evidence type="ECO:0000313" key="3">
    <source>
        <dbReference type="EMBL" id="MFC3931653.1"/>
    </source>
</evidence>
<dbReference type="RefSeq" id="WP_380430048.1">
    <property type="nucleotide sequence ID" value="NZ_JBHSAC010000021.1"/>
</dbReference>
<comment type="caution">
    <text evidence="3">The sequence shown here is derived from an EMBL/GenBank/DDBJ whole genome shotgun (WGS) entry which is preliminary data.</text>
</comment>
<dbReference type="Proteomes" id="UP001595901">
    <property type="component" value="Unassembled WGS sequence"/>
</dbReference>
<dbReference type="InterPro" id="IPR002347">
    <property type="entry name" value="SDR_fam"/>
</dbReference>
<proteinExistence type="inferred from homology"/>
<evidence type="ECO:0000256" key="1">
    <source>
        <dbReference type="ARBA" id="ARBA00006484"/>
    </source>
</evidence>
<dbReference type="EC" id="1.-.-.-" evidence="3"/>
<organism evidence="3 4">
    <name type="scientific">Streptococcus dentapri</name>
    <dbReference type="NCBI Taxonomy" id="573564"/>
    <lineage>
        <taxon>Bacteria</taxon>
        <taxon>Bacillati</taxon>
        <taxon>Bacillota</taxon>
        <taxon>Bacilli</taxon>
        <taxon>Lactobacillales</taxon>
        <taxon>Streptococcaceae</taxon>
        <taxon>Streptococcus</taxon>
    </lineage>
</organism>
<dbReference type="Gene3D" id="3.40.50.720">
    <property type="entry name" value="NAD(P)-binding Rossmann-like Domain"/>
    <property type="match status" value="1"/>
</dbReference>
<dbReference type="PANTHER" id="PTHR42901">
    <property type="entry name" value="ALCOHOL DEHYDROGENASE"/>
    <property type="match status" value="1"/>
</dbReference>
<keyword evidence="4" id="KW-1185">Reference proteome</keyword>